<dbReference type="Proteomes" id="UP001465976">
    <property type="component" value="Unassembled WGS sequence"/>
</dbReference>
<name>A0ABR3ETW7_9AGAR</name>
<feature type="compositionally biased region" description="Acidic residues" evidence="1">
    <location>
        <begin position="95"/>
        <end position="109"/>
    </location>
</feature>
<evidence type="ECO:0000313" key="3">
    <source>
        <dbReference type="Proteomes" id="UP001465976"/>
    </source>
</evidence>
<gene>
    <name evidence="2" type="ORF">V5O48_015686</name>
</gene>
<accession>A0ABR3ETW7</accession>
<evidence type="ECO:0000256" key="1">
    <source>
        <dbReference type="SAM" id="MobiDB-lite"/>
    </source>
</evidence>
<organism evidence="2 3">
    <name type="scientific">Marasmius crinis-equi</name>
    <dbReference type="NCBI Taxonomy" id="585013"/>
    <lineage>
        <taxon>Eukaryota</taxon>
        <taxon>Fungi</taxon>
        <taxon>Dikarya</taxon>
        <taxon>Basidiomycota</taxon>
        <taxon>Agaricomycotina</taxon>
        <taxon>Agaricomycetes</taxon>
        <taxon>Agaricomycetidae</taxon>
        <taxon>Agaricales</taxon>
        <taxon>Marasmiineae</taxon>
        <taxon>Marasmiaceae</taxon>
        <taxon>Marasmius</taxon>
    </lineage>
</organism>
<comment type="caution">
    <text evidence="2">The sequence shown here is derived from an EMBL/GenBank/DDBJ whole genome shotgun (WGS) entry which is preliminary data.</text>
</comment>
<feature type="region of interest" description="Disordered" evidence="1">
    <location>
        <begin position="73"/>
        <end position="109"/>
    </location>
</feature>
<evidence type="ECO:0000313" key="2">
    <source>
        <dbReference type="EMBL" id="KAL0566328.1"/>
    </source>
</evidence>
<sequence length="142" mass="16248">MCHYLGLPVTLQFYVQGCSAFAWSDDVYRKMHRYQVARGFDPHTIDFAQSLGYPAYKPIQNDSDRFEEIDGVEVRDPVSLGPSPPSIPYRSQMPDESDDDTDVDSDLDRNDDCDDWLGYWSDDERSPEVHDLCVRFGSLVLG</sequence>
<reference evidence="2 3" key="1">
    <citation type="submission" date="2024-02" db="EMBL/GenBank/DDBJ databases">
        <title>A draft genome for the cacao thread blight pathogen Marasmius crinis-equi.</title>
        <authorList>
            <person name="Cohen S.P."/>
            <person name="Baruah I.K."/>
            <person name="Amoako-Attah I."/>
            <person name="Bukari Y."/>
            <person name="Meinhardt L.W."/>
            <person name="Bailey B.A."/>
        </authorList>
    </citation>
    <scope>NUCLEOTIDE SEQUENCE [LARGE SCALE GENOMIC DNA]</scope>
    <source>
        <strain evidence="2 3">GH-76</strain>
    </source>
</reference>
<dbReference type="EMBL" id="JBAHYK010001935">
    <property type="protein sequence ID" value="KAL0566328.1"/>
    <property type="molecule type" value="Genomic_DNA"/>
</dbReference>
<protein>
    <submittedName>
        <fullName evidence="2">Uncharacterized protein</fullName>
    </submittedName>
</protein>
<keyword evidence="3" id="KW-1185">Reference proteome</keyword>
<proteinExistence type="predicted"/>